<sequence length="320" mass="32275" precursor="true">MSALRLHLSTPRGRALLRFAPAALLLVALVAPFALAPYQVSQLTTVWIYATAVLGLNLLTGHTGQISAAQGGFFAIGAYTAAILLDRGLLPPLLTLPAGALVALLAGVALGLPALRLRGLYLALVTLAVAVVVPVVAKRADGLTGGAGGMTVDTLAAPTWSGLADDQYLYLVAVALAVAGFGLAVRMTRGASGRALTAVRDGEVTAAVVGVNIARVKLQAFGVSAAYAGAAGALYTLAVGFVAPESFTLLLAFAFLTAMIVGGARTLVGALVGALFIEYVPATAADVDPSLTGVVYGAALLLCVYLLPAGIVGALQTTRR</sequence>
<dbReference type="Pfam" id="PF02653">
    <property type="entry name" value="BPD_transp_2"/>
    <property type="match status" value="1"/>
</dbReference>
<keyword evidence="2" id="KW-1003">Cell membrane</keyword>
<reference evidence="8" key="2">
    <citation type="submission" date="2010-01" db="EMBL/GenBank/DDBJ databases">
        <title>The complete genome of Conexibacter woesei DSM 14684.</title>
        <authorList>
            <consortium name="US DOE Joint Genome Institute (JGI-PGF)"/>
            <person name="Lucas S."/>
            <person name="Copeland A."/>
            <person name="Lapidus A."/>
            <person name="Glavina del Rio T."/>
            <person name="Dalin E."/>
            <person name="Tice H."/>
            <person name="Bruce D."/>
            <person name="Goodwin L."/>
            <person name="Pitluck S."/>
            <person name="Kyrpides N."/>
            <person name="Mavromatis K."/>
            <person name="Ivanova N."/>
            <person name="Mikhailova N."/>
            <person name="Chertkov O."/>
            <person name="Brettin T."/>
            <person name="Detter J.C."/>
            <person name="Han C."/>
            <person name="Larimer F."/>
            <person name="Land M."/>
            <person name="Hauser L."/>
            <person name="Markowitz V."/>
            <person name="Cheng J.-F."/>
            <person name="Hugenholtz P."/>
            <person name="Woyke T."/>
            <person name="Wu D."/>
            <person name="Pukall R."/>
            <person name="Steenblock K."/>
            <person name="Schneider S."/>
            <person name="Klenk H.-P."/>
            <person name="Eisen J.A."/>
        </authorList>
    </citation>
    <scope>NUCLEOTIDE SEQUENCE [LARGE SCALE GENOMIC DNA]</scope>
    <source>
        <strain evidence="8">DSM 14684 / CIP 108061 / JCM 11494 / NBRC 100937 / ID131577</strain>
    </source>
</reference>
<dbReference type="CDD" id="cd06581">
    <property type="entry name" value="TM_PBP1_LivM_like"/>
    <property type="match status" value="1"/>
</dbReference>
<protein>
    <submittedName>
        <fullName evidence="7">Inner-membrane translocator</fullName>
    </submittedName>
</protein>
<proteinExistence type="predicted"/>
<dbReference type="Proteomes" id="UP000008229">
    <property type="component" value="Chromosome"/>
</dbReference>
<evidence type="ECO:0000256" key="6">
    <source>
        <dbReference type="SAM" id="Phobius"/>
    </source>
</evidence>
<feature type="transmembrane region" description="Helical" evidence="6">
    <location>
        <begin position="119"/>
        <end position="137"/>
    </location>
</feature>
<dbReference type="EMBL" id="CP001854">
    <property type="protein sequence ID" value="ADB48867.1"/>
    <property type="molecule type" value="Genomic_DNA"/>
</dbReference>
<dbReference type="GO" id="GO:0015658">
    <property type="term" value="F:branched-chain amino acid transmembrane transporter activity"/>
    <property type="evidence" value="ECO:0007669"/>
    <property type="project" value="InterPro"/>
</dbReference>
<dbReference type="InterPro" id="IPR043428">
    <property type="entry name" value="LivM-like"/>
</dbReference>
<name>D3F796_CONWI</name>
<evidence type="ECO:0000256" key="1">
    <source>
        <dbReference type="ARBA" id="ARBA00004651"/>
    </source>
</evidence>
<keyword evidence="5 6" id="KW-0472">Membrane</keyword>
<feature type="transmembrane region" description="Helical" evidence="6">
    <location>
        <begin position="91"/>
        <end position="112"/>
    </location>
</feature>
<evidence type="ECO:0000256" key="3">
    <source>
        <dbReference type="ARBA" id="ARBA00022692"/>
    </source>
</evidence>
<comment type="subcellular location">
    <subcellularLocation>
        <location evidence="1">Cell membrane</location>
        <topology evidence="1">Multi-pass membrane protein</topology>
    </subcellularLocation>
</comment>
<feature type="transmembrane region" description="Helical" evidence="6">
    <location>
        <begin position="168"/>
        <end position="185"/>
    </location>
</feature>
<dbReference type="OrthoDB" id="9814461at2"/>
<dbReference type="AlphaFoldDB" id="D3F796"/>
<dbReference type="PANTHER" id="PTHR30482">
    <property type="entry name" value="HIGH-AFFINITY BRANCHED-CHAIN AMINO ACID TRANSPORT SYSTEM PERMEASE"/>
    <property type="match status" value="1"/>
</dbReference>
<feature type="transmembrane region" description="Helical" evidence="6">
    <location>
        <begin position="15"/>
        <end position="34"/>
    </location>
</feature>
<evidence type="ECO:0000313" key="7">
    <source>
        <dbReference type="EMBL" id="ADB48867.1"/>
    </source>
</evidence>
<dbReference type="RefSeq" id="WP_012931920.1">
    <property type="nucleotide sequence ID" value="NC_013739.1"/>
</dbReference>
<evidence type="ECO:0000256" key="2">
    <source>
        <dbReference type="ARBA" id="ARBA00022475"/>
    </source>
</evidence>
<evidence type="ECO:0000256" key="5">
    <source>
        <dbReference type="ARBA" id="ARBA00023136"/>
    </source>
</evidence>
<keyword evidence="4 6" id="KW-1133">Transmembrane helix</keyword>
<dbReference type="PANTHER" id="PTHR30482:SF20">
    <property type="entry name" value="HIGH-AFFINITY BRANCHED-CHAIN AMINO ACID TRANSPORT SYSTEM PERMEASE PROTEIN LIVM"/>
    <property type="match status" value="1"/>
</dbReference>
<dbReference type="KEGG" id="cwo:Cwoe_0431"/>
<feature type="transmembrane region" description="Helical" evidence="6">
    <location>
        <begin position="40"/>
        <end position="59"/>
    </location>
</feature>
<gene>
    <name evidence="7" type="ordered locus">Cwoe_0431</name>
</gene>
<dbReference type="HOGENOM" id="CLU_031365_2_1_11"/>
<keyword evidence="8" id="KW-1185">Reference proteome</keyword>
<dbReference type="InterPro" id="IPR001851">
    <property type="entry name" value="ABC_transp_permease"/>
</dbReference>
<feature type="transmembrane region" description="Helical" evidence="6">
    <location>
        <begin position="249"/>
        <end position="274"/>
    </location>
</feature>
<feature type="transmembrane region" description="Helical" evidence="6">
    <location>
        <begin position="220"/>
        <end position="242"/>
    </location>
</feature>
<evidence type="ECO:0000256" key="4">
    <source>
        <dbReference type="ARBA" id="ARBA00022989"/>
    </source>
</evidence>
<organism evidence="7 8">
    <name type="scientific">Conexibacter woesei (strain DSM 14684 / CCUG 47730 / CIP 108061 / JCM 11494 / NBRC 100937 / ID131577)</name>
    <dbReference type="NCBI Taxonomy" id="469383"/>
    <lineage>
        <taxon>Bacteria</taxon>
        <taxon>Bacillati</taxon>
        <taxon>Actinomycetota</taxon>
        <taxon>Thermoleophilia</taxon>
        <taxon>Solirubrobacterales</taxon>
        <taxon>Conexibacteraceae</taxon>
        <taxon>Conexibacter</taxon>
    </lineage>
</organism>
<keyword evidence="3 6" id="KW-0812">Transmembrane</keyword>
<feature type="transmembrane region" description="Helical" evidence="6">
    <location>
        <begin position="294"/>
        <end position="315"/>
    </location>
</feature>
<dbReference type="STRING" id="469383.Cwoe_0431"/>
<reference evidence="7 8" key="1">
    <citation type="journal article" date="2010" name="Stand. Genomic Sci.">
        <title>Complete genome sequence of Conexibacter woesei type strain (ID131577).</title>
        <authorList>
            <person name="Pukall R."/>
            <person name="Lapidus A."/>
            <person name="Glavina Del Rio T."/>
            <person name="Copeland A."/>
            <person name="Tice H."/>
            <person name="Cheng J.-F."/>
            <person name="Lucas S."/>
            <person name="Chen F."/>
            <person name="Nolan M."/>
            <person name="Bruce D."/>
            <person name="Goodwin L."/>
            <person name="Pitluck S."/>
            <person name="Mavromatis K."/>
            <person name="Ivanova N."/>
            <person name="Ovchinnikova G."/>
            <person name="Pati A."/>
            <person name="Chen A."/>
            <person name="Palaniappan K."/>
            <person name="Land M."/>
            <person name="Hauser L."/>
            <person name="Chang Y.-J."/>
            <person name="Jeffries C.D."/>
            <person name="Chain P."/>
            <person name="Meincke L."/>
            <person name="Sims D."/>
            <person name="Brettin T."/>
            <person name="Detter J.C."/>
            <person name="Rohde M."/>
            <person name="Goeker M."/>
            <person name="Bristow J."/>
            <person name="Eisen J.A."/>
            <person name="Markowitz V."/>
            <person name="Kyrpides N.C."/>
            <person name="Klenk H.-P."/>
            <person name="Hugenholtz P."/>
        </authorList>
    </citation>
    <scope>NUCLEOTIDE SEQUENCE [LARGE SCALE GENOMIC DNA]</scope>
    <source>
        <strain evidence="8">DSM 14684 / CIP 108061 / JCM 11494 / NBRC 100937 / ID131577</strain>
    </source>
</reference>
<feature type="transmembrane region" description="Helical" evidence="6">
    <location>
        <begin position="66"/>
        <end position="85"/>
    </location>
</feature>
<dbReference type="eggNOG" id="COG4177">
    <property type="taxonomic scope" value="Bacteria"/>
</dbReference>
<dbReference type="GO" id="GO:0005886">
    <property type="term" value="C:plasma membrane"/>
    <property type="evidence" value="ECO:0007669"/>
    <property type="project" value="UniProtKB-SubCell"/>
</dbReference>
<accession>D3F796</accession>
<evidence type="ECO:0000313" key="8">
    <source>
        <dbReference type="Proteomes" id="UP000008229"/>
    </source>
</evidence>